<dbReference type="HOGENOM" id="CLU_2920168_0_0_9"/>
<dbReference type="AlphaFoldDB" id="I0GRF8"/>
<accession>I0GRF8</accession>
<dbReference type="PATRIC" id="fig|927704.6.peg.1694"/>
<gene>
    <name evidence="1" type="ordered locus">SELR_16370</name>
</gene>
<sequence length="61" mass="7346">MDIEEIKHMLFHALTEESLEAKLDEAKSQQEVYRILQELDYFTLTMEEFQQGIEAMQKEHE</sequence>
<evidence type="ECO:0000313" key="1">
    <source>
        <dbReference type="EMBL" id="BAL83345.1"/>
    </source>
</evidence>
<dbReference type="RefSeq" id="WP_014424779.1">
    <property type="nucleotide sequence ID" value="NC_017068.1"/>
</dbReference>
<dbReference type="Proteomes" id="UP000007887">
    <property type="component" value="Chromosome"/>
</dbReference>
<evidence type="ECO:0000313" key="2">
    <source>
        <dbReference type="Proteomes" id="UP000007887"/>
    </source>
</evidence>
<organism evidence="1 2">
    <name type="scientific">Selenomonas ruminantium subsp. lactilytica (strain NBRC 103574 / TAM6421)</name>
    <dbReference type="NCBI Taxonomy" id="927704"/>
    <lineage>
        <taxon>Bacteria</taxon>
        <taxon>Bacillati</taxon>
        <taxon>Bacillota</taxon>
        <taxon>Negativicutes</taxon>
        <taxon>Selenomonadales</taxon>
        <taxon>Selenomonadaceae</taxon>
        <taxon>Selenomonas</taxon>
    </lineage>
</organism>
<reference evidence="1 2" key="1">
    <citation type="submission" date="2011-10" db="EMBL/GenBank/DDBJ databases">
        <title>Whole genome sequence of Selenomonas ruminantium subsp. lactilytica TAM6421.</title>
        <authorList>
            <person name="Oguchi A."/>
            <person name="Ankai A."/>
            <person name="Kaneko J."/>
            <person name="Yamada-Narita S."/>
            <person name="Fukui S."/>
            <person name="Takahashi M."/>
            <person name="Onodera T."/>
            <person name="Kojima S."/>
            <person name="Fushimi T."/>
            <person name="Abe N."/>
            <person name="Kamio Y."/>
            <person name="Yamazaki S."/>
            <person name="Fujita N."/>
        </authorList>
    </citation>
    <scope>NUCLEOTIDE SEQUENCE [LARGE SCALE GENOMIC DNA]</scope>
    <source>
        <strain evidence="2">NBRC 103574 / TAM6421</strain>
    </source>
</reference>
<proteinExistence type="predicted"/>
<name>I0GRF8_SELRL</name>
<dbReference type="OrthoDB" id="1667050at2"/>
<dbReference type="KEGG" id="sri:SELR_16370"/>
<protein>
    <submittedName>
        <fullName evidence="1">Uncharacterized protein</fullName>
    </submittedName>
</protein>
<dbReference type="EMBL" id="AP012292">
    <property type="protein sequence ID" value="BAL83345.1"/>
    <property type="molecule type" value="Genomic_DNA"/>
</dbReference>